<organism evidence="1 2">
    <name type="scientific">Coxiella burnetii (strain RSA 493 / Nine Mile phase I)</name>
    <dbReference type="NCBI Taxonomy" id="227377"/>
    <lineage>
        <taxon>Bacteria</taxon>
        <taxon>Pseudomonadati</taxon>
        <taxon>Pseudomonadota</taxon>
        <taxon>Gammaproteobacteria</taxon>
        <taxon>Legionellales</taxon>
        <taxon>Coxiellaceae</taxon>
        <taxon>Coxiella</taxon>
    </lineage>
</organism>
<evidence type="ECO:0000313" key="2">
    <source>
        <dbReference type="Proteomes" id="UP000002671"/>
    </source>
</evidence>
<dbReference type="PATRIC" id="fig|227377.7.peg.1778"/>
<dbReference type="AlphaFoldDB" id="Q83AT9"/>
<dbReference type="GeneID" id="1209701"/>
<dbReference type="KEGG" id="cbu:CBU_1790"/>
<dbReference type="EnsemblBacteria" id="AAO91284">
    <property type="protein sequence ID" value="AAO91284"/>
    <property type="gene ID" value="CBU_1790"/>
</dbReference>
<dbReference type="RefSeq" id="WP_010958444.1">
    <property type="nucleotide sequence ID" value="NC_002971.4"/>
</dbReference>
<dbReference type="HOGENOM" id="CLU_486376_0_0_6"/>
<gene>
    <name evidence="1" type="ordered locus">CBU_1790</name>
</gene>
<dbReference type="RefSeq" id="NP_820770.1">
    <property type="nucleotide sequence ID" value="NC_002971.4"/>
</dbReference>
<dbReference type="EMBL" id="AE016828">
    <property type="protein sequence ID" value="AAO91284.1"/>
    <property type="molecule type" value="Genomic_DNA"/>
</dbReference>
<protein>
    <submittedName>
        <fullName evidence="1">Uncharacterized protein</fullName>
    </submittedName>
</protein>
<name>Q83AT9_COXBU</name>
<dbReference type="Proteomes" id="UP000002671">
    <property type="component" value="Chromosome"/>
</dbReference>
<evidence type="ECO:0000313" key="1">
    <source>
        <dbReference type="EMBL" id="AAO91284.1"/>
    </source>
</evidence>
<accession>Q83AT9</accession>
<keyword evidence="2" id="KW-1185">Reference proteome</keyword>
<proteinExistence type="predicted"/>
<sequence length="634" mass="73817">MFIAIETNKSKLSRLLKGVRIGTRHYASDSRGRFQSFKNKSCDELLKLLENPAITLDIWDINELIKEFARHDNELSKEVYSKAYRAKEANTQTFAAMIRASAAKNDFNFPKKVLTDFFKICSFENEQHKNIIIEWSNSWFSDLSEKNGAPPPKVEIKAFLDKNQNDFKEIINAVLFLFRKITLNSAANQANNAINLFESMRQQGRGFDLFSYITLFDTLRKSNEEILIPPEEKPKYTYMKVQTFFQECLNLINNGFSQFQYSGLNEIPILDGKITREKLKGIESRLYNSRLEIAVTLNEFQYATILFSTNSSPSPHTYLLMLLWMKKQYIEGRNDNPFLNNPLKTCKGIDMVFKRAIDHQQATSSIVSQVLRIIRTLIYNTRVSGILFDYACEVIEIAYNLNLITTQIISIFFQLVWKHNKYDQAKDFIRNKIGSDELCQFLIDKVAAQKIVEEDSYYHQLFRHQIMSLEPDQADELFISIFHFISKCKEINKTSLSLLIFKLTTIVVNKYYLARYLFEKLKTIADEKMWSYMIEGAIICNQPNDVRDLMGQLSWPENCGMTQAVLTRLFLNPYLISYLYSLNLIPSPGNFQFAPTIVYRYNIFSPSDSPSFFEKSEEEENPFFNLTDTQFHCG</sequence>
<reference evidence="1 2" key="2">
    <citation type="journal article" date="2009" name="Infect. Immun.">
        <title>Comparative genomics reveal extensive transposon-mediated genomic plasticity and diversity among potential effector proteins within the genus Coxiella.</title>
        <authorList>
            <person name="Beare P.A."/>
            <person name="Unsworth N."/>
            <person name="Andoh M."/>
            <person name="Voth D.E."/>
            <person name="Omsland A."/>
            <person name="Gilk S.D."/>
            <person name="Williams K.P."/>
            <person name="Sobral B.W."/>
            <person name="Kupko J.J.III."/>
            <person name="Porcella S.F."/>
            <person name="Samuel J.E."/>
            <person name="Heinzen R.A."/>
        </authorList>
    </citation>
    <scope>NUCLEOTIDE SEQUENCE [LARGE SCALE GENOMIC DNA]</scope>
    <source>
        <strain evidence="2">RSA 493 / Nine Mile phase I</strain>
    </source>
</reference>
<reference evidence="1 2" key="1">
    <citation type="journal article" date="2003" name="Proc. Natl. Acad. Sci. U.S.A.">
        <title>Complete genome sequence of the Q-fever pathogen, Coxiella burnetii.</title>
        <authorList>
            <person name="Seshadri R."/>
            <person name="Paulsen I.T."/>
            <person name="Eisen J.A."/>
            <person name="Read T.D."/>
            <person name="Nelson K.E."/>
            <person name="Nelson W.C."/>
            <person name="Ward N.L."/>
            <person name="Tettelin H."/>
            <person name="Davidsen T.M."/>
            <person name="Beanan M.J."/>
            <person name="Deboy R.T."/>
            <person name="Daugherty S.C."/>
            <person name="Brinkac L.M."/>
            <person name="Madupu R."/>
            <person name="Dodson R.J."/>
            <person name="Khouri H.M."/>
            <person name="Lee K.H."/>
            <person name="Carty H.A."/>
            <person name="Scanlan D."/>
            <person name="Heinzen R.A."/>
            <person name="Thompson H.A."/>
            <person name="Samuel J.E."/>
            <person name="Fraser C.M."/>
            <person name="Heidelberg J.F."/>
        </authorList>
    </citation>
    <scope>NUCLEOTIDE SEQUENCE [LARGE SCALE GENOMIC DNA]</scope>
    <source>
        <strain evidence="2">RSA 493 / Nine Mile phase I</strain>
    </source>
</reference>